<keyword evidence="1" id="KW-0489">Methyltransferase</keyword>
<dbReference type="InterPro" id="IPR029063">
    <property type="entry name" value="SAM-dependent_MTases_sf"/>
</dbReference>
<reference evidence="1" key="1">
    <citation type="submission" date="2022-10" db="EMBL/GenBank/DDBJ databases">
        <title>Flavobacterium sp. nov., a bacterium isolated from lake sediment.</title>
        <authorList>
            <person name="Qu J.-H."/>
        </authorList>
    </citation>
    <scope>NUCLEOTIDE SEQUENCE</scope>
    <source>
        <strain evidence="1">TH16-21</strain>
    </source>
</reference>
<comment type="caution">
    <text evidence="1">The sequence shown here is derived from an EMBL/GenBank/DDBJ whole genome shotgun (WGS) entry which is preliminary data.</text>
</comment>
<dbReference type="RefSeq" id="WP_264368469.1">
    <property type="nucleotide sequence ID" value="NZ_JAPCIO010000003.1"/>
</dbReference>
<keyword evidence="1" id="KW-0808">Transferase</keyword>
<accession>A0ABT3EGB3</accession>
<dbReference type="GO" id="GO:0008168">
    <property type="term" value="F:methyltransferase activity"/>
    <property type="evidence" value="ECO:0007669"/>
    <property type="project" value="UniProtKB-KW"/>
</dbReference>
<dbReference type="GO" id="GO:0032259">
    <property type="term" value="P:methylation"/>
    <property type="evidence" value="ECO:0007669"/>
    <property type="project" value="UniProtKB-KW"/>
</dbReference>
<evidence type="ECO:0000313" key="1">
    <source>
        <dbReference type="EMBL" id="MCW1147615.1"/>
    </source>
</evidence>
<dbReference type="EMBL" id="JAPCIO010000003">
    <property type="protein sequence ID" value="MCW1147615.1"/>
    <property type="molecule type" value="Genomic_DNA"/>
</dbReference>
<sequence length="243" mass="28407">MYNSLKNSLTRFIPKKLLFRIEPILRKCYAIFKKGNHHECIICDFKASDWVHLPNRDLLCPNCGSLARDRRLWQILKEQYIKTNIHVLDFSPSRTLFRKWKKEKNVNHIASDLSGDFIADVTYDITQIPEKENSFDLIVCYHILEHVIEDVKAISELHRVLKLTGTVVIQTPFKEGEIYEDYAITSEAERLLHFGQEDHVRIYSVDGLKKRLENVGFTVSAKQFEKDAYLGFSDKEIILFATK</sequence>
<name>A0ABT3EGB3_9FLAO</name>
<dbReference type="SUPFAM" id="SSF53335">
    <property type="entry name" value="S-adenosyl-L-methionine-dependent methyltransferases"/>
    <property type="match status" value="1"/>
</dbReference>
<dbReference type="Pfam" id="PF13489">
    <property type="entry name" value="Methyltransf_23"/>
    <property type="match status" value="1"/>
</dbReference>
<gene>
    <name evidence="1" type="ORF">OJ995_05225</name>
</gene>
<keyword evidence="2" id="KW-1185">Reference proteome</keyword>
<organism evidence="1 2">
    <name type="scientific">Flavobacterium lacisediminis</name>
    <dbReference type="NCBI Taxonomy" id="2989705"/>
    <lineage>
        <taxon>Bacteria</taxon>
        <taxon>Pseudomonadati</taxon>
        <taxon>Bacteroidota</taxon>
        <taxon>Flavobacteriia</taxon>
        <taxon>Flavobacteriales</taxon>
        <taxon>Flavobacteriaceae</taxon>
        <taxon>Flavobacterium</taxon>
    </lineage>
</organism>
<protein>
    <submittedName>
        <fullName evidence="1">Class I SAM-dependent methyltransferase</fullName>
    </submittedName>
</protein>
<proteinExistence type="predicted"/>
<dbReference type="Proteomes" id="UP001165677">
    <property type="component" value="Unassembled WGS sequence"/>
</dbReference>
<evidence type="ECO:0000313" key="2">
    <source>
        <dbReference type="Proteomes" id="UP001165677"/>
    </source>
</evidence>
<dbReference type="Gene3D" id="3.40.50.150">
    <property type="entry name" value="Vaccinia Virus protein VP39"/>
    <property type="match status" value="1"/>
</dbReference>